<dbReference type="GO" id="GO:0010506">
    <property type="term" value="P:regulation of autophagy"/>
    <property type="evidence" value="ECO:0000318"/>
    <property type="project" value="GO_Central"/>
</dbReference>
<organism evidence="6 7">
    <name type="scientific">Trichomonas vaginalis (strain ATCC PRA-98 / G3)</name>
    <dbReference type="NCBI Taxonomy" id="412133"/>
    <lineage>
        <taxon>Eukaryota</taxon>
        <taxon>Metamonada</taxon>
        <taxon>Parabasalia</taxon>
        <taxon>Trichomonadida</taxon>
        <taxon>Trichomonadidae</taxon>
        <taxon>Trichomonas</taxon>
    </lineage>
</organism>
<dbReference type="GO" id="GO:0005776">
    <property type="term" value="C:autophagosome"/>
    <property type="evidence" value="ECO:0000318"/>
    <property type="project" value="GO_Central"/>
</dbReference>
<evidence type="ECO:0000256" key="2">
    <source>
        <dbReference type="ARBA" id="ARBA00022741"/>
    </source>
</evidence>
<dbReference type="EMBL" id="DS113853">
    <property type="protein sequence ID" value="EAX94511.1"/>
    <property type="molecule type" value="Genomic_DNA"/>
</dbReference>
<keyword evidence="2" id="KW-0547">Nucleotide-binding</keyword>
<dbReference type="VEuPathDB" id="TrichDB:TVAGG3_0866880"/>
<dbReference type="InterPro" id="IPR011009">
    <property type="entry name" value="Kinase-like_dom_sf"/>
</dbReference>
<dbReference type="GO" id="GO:0005737">
    <property type="term" value="C:cytoplasm"/>
    <property type="evidence" value="ECO:0000318"/>
    <property type="project" value="GO_Central"/>
</dbReference>
<dbReference type="Gene3D" id="1.10.510.10">
    <property type="entry name" value="Transferase(Phosphotransferase) domain 1"/>
    <property type="match status" value="1"/>
</dbReference>
<dbReference type="STRING" id="5722.A2FKP9"/>
<dbReference type="SUPFAM" id="SSF56112">
    <property type="entry name" value="Protein kinase-like (PK-like)"/>
    <property type="match status" value="1"/>
</dbReference>
<dbReference type="InterPro" id="IPR000719">
    <property type="entry name" value="Prot_kinase_dom"/>
</dbReference>
<dbReference type="InterPro" id="IPR045269">
    <property type="entry name" value="Atg1-like"/>
</dbReference>
<protein>
    <submittedName>
        <fullName evidence="6">CAMK family protein kinase</fullName>
    </submittedName>
</protein>
<dbReference type="SMART" id="SM00220">
    <property type="entry name" value="S_TKc"/>
    <property type="match status" value="1"/>
</dbReference>
<dbReference type="KEGG" id="tva:4752244"/>
<dbReference type="AlphaFoldDB" id="A2FKP9"/>
<dbReference type="OrthoDB" id="68483at2759"/>
<dbReference type="GO" id="GO:0016020">
    <property type="term" value="C:membrane"/>
    <property type="evidence" value="ECO:0000318"/>
    <property type="project" value="GO_Central"/>
</dbReference>
<sequence length="328" mass="36564">MGVNGSEHPLLAVVSNPINRFCDEFASSLCEDINTKNTKQSQSYFQSADEEIEGYSIIRRIGDGAEAAVYEAIKNDEGISVALKRYKKVNNLRDGIPLEVEIAKMLDNDYCLKVFSHFKSVTGDFIVTMPLAQHGALQPSNKPEISISGAIQLVYQIGNGLQYMHSHRIVHRDIKPQNILLLDGNYVLCDYSVSAVLKSDDELLTGYTGSPIFMAPEVSPTLYKPRPPDLWSLGVTVYVLLFGCYPYKLERGLVQVEQNYVKNVSKSLDLGDLTFPEVPSIPQELKDVIAGLLEKNPDQRMTASDICNNPWLVSEYEESQNLYNSLAS</sequence>
<dbReference type="PANTHER" id="PTHR24348">
    <property type="entry name" value="SERINE/THREONINE-PROTEIN KINASE UNC-51-RELATED"/>
    <property type="match status" value="1"/>
</dbReference>
<evidence type="ECO:0000256" key="4">
    <source>
        <dbReference type="ARBA" id="ARBA00022840"/>
    </source>
</evidence>
<dbReference type="GO" id="GO:0005829">
    <property type="term" value="C:cytosol"/>
    <property type="evidence" value="ECO:0000318"/>
    <property type="project" value="GO_Central"/>
</dbReference>
<dbReference type="GO" id="GO:0004674">
    <property type="term" value="F:protein serine/threonine kinase activity"/>
    <property type="evidence" value="ECO:0000318"/>
    <property type="project" value="GO_Central"/>
</dbReference>
<dbReference type="PROSITE" id="PS50011">
    <property type="entry name" value="PROTEIN_KINASE_DOM"/>
    <property type="match status" value="1"/>
</dbReference>
<dbReference type="SMR" id="A2FKP9"/>
<dbReference type="GO" id="GO:0000407">
    <property type="term" value="C:phagophore assembly site"/>
    <property type="evidence" value="ECO:0000318"/>
    <property type="project" value="GO_Central"/>
</dbReference>
<dbReference type="Pfam" id="PF00069">
    <property type="entry name" value="Pkinase"/>
    <property type="match status" value="1"/>
</dbReference>
<reference evidence="6" key="1">
    <citation type="submission" date="2006-10" db="EMBL/GenBank/DDBJ databases">
        <authorList>
            <person name="Amadeo P."/>
            <person name="Zhao Q."/>
            <person name="Wortman J."/>
            <person name="Fraser-Liggett C."/>
            <person name="Carlton J."/>
        </authorList>
    </citation>
    <scope>NUCLEOTIDE SEQUENCE</scope>
    <source>
        <strain evidence="6">G3</strain>
    </source>
</reference>
<evidence type="ECO:0000256" key="1">
    <source>
        <dbReference type="ARBA" id="ARBA00022679"/>
    </source>
</evidence>
<keyword evidence="4" id="KW-0067">ATP-binding</keyword>
<dbReference type="GO" id="GO:0000045">
    <property type="term" value="P:autophagosome assembly"/>
    <property type="evidence" value="ECO:0000318"/>
    <property type="project" value="GO_Central"/>
</dbReference>
<dbReference type="InterPro" id="IPR008271">
    <property type="entry name" value="Ser/Thr_kinase_AS"/>
</dbReference>
<evidence type="ECO:0000313" key="7">
    <source>
        <dbReference type="Proteomes" id="UP000001542"/>
    </source>
</evidence>
<dbReference type="eggNOG" id="KOG0585">
    <property type="taxonomic scope" value="Eukaryota"/>
</dbReference>
<dbReference type="GO" id="GO:0005524">
    <property type="term" value="F:ATP binding"/>
    <property type="evidence" value="ECO:0007669"/>
    <property type="project" value="UniProtKB-KW"/>
</dbReference>
<reference evidence="6" key="2">
    <citation type="journal article" date="2007" name="Science">
        <title>Draft genome sequence of the sexually transmitted pathogen Trichomonas vaginalis.</title>
        <authorList>
            <person name="Carlton J.M."/>
            <person name="Hirt R.P."/>
            <person name="Silva J.C."/>
            <person name="Delcher A.L."/>
            <person name="Schatz M."/>
            <person name="Zhao Q."/>
            <person name="Wortman J.R."/>
            <person name="Bidwell S.L."/>
            <person name="Alsmark U.C.M."/>
            <person name="Besteiro S."/>
            <person name="Sicheritz-Ponten T."/>
            <person name="Noel C.J."/>
            <person name="Dacks J.B."/>
            <person name="Foster P.G."/>
            <person name="Simillion C."/>
            <person name="Van de Peer Y."/>
            <person name="Miranda-Saavedra D."/>
            <person name="Barton G.J."/>
            <person name="Westrop G.D."/>
            <person name="Mueller S."/>
            <person name="Dessi D."/>
            <person name="Fiori P.L."/>
            <person name="Ren Q."/>
            <person name="Paulsen I."/>
            <person name="Zhang H."/>
            <person name="Bastida-Corcuera F.D."/>
            <person name="Simoes-Barbosa A."/>
            <person name="Brown M.T."/>
            <person name="Hayes R.D."/>
            <person name="Mukherjee M."/>
            <person name="Okumura C.Y."/>
            <person name="Schneider R."/>
            <person name="Smith A.J."/>
            <person name="Vanacova S."/>
            <person name="Villalvazo M."/>
            <person name="Haas B.J."/>
            <person name="Pertea M."/>
            <person name="Feldblyum T.V."/>
            <person name="Utterback T.R."/>
            <person name="Shu C.L."/>
            <person name="Osoegawa K."/>
            <person name="de Jong P.J."/>
            <person name="Hrdy I."/>
            <person name="Horvathova L."/>
            <person name="Zubacova Z."/>
            <person name="Dolezal P."/>
            <person name="Malik S.B."/>
            <person name="Logsdon J.M. Jr."/>
            <person name="Henze K."/>
            <person name="Gupta A."/>
            <person name="Wang C.C."/>
            <person name="Dunne R.L."/>
            <person name="Upcroft J.A."/>
            <person name="Upcroft P."/>
            <person name="White O."/>
            <person name="Salzberg S.L."/>
            <person name="Tang P."/>
            <person name="Chiu C.-H."/>
            <person name="Lee Y.-S."/>
            <person name="Embley T.M."/>
            <person name="Coombs G.H."/>
            <person name="Mottram J.C."/>
            <person name="Tachezy J."/>
            <person name="Fraser-Liggett C.M."/>
            <person name="Johnson P.J."/>
        </authorList>
    </citation>
    <scope>NUCLEOTIDE SEQUENCE [LARGE SCALE GENOMIC DNA]</scope>
    <source>
        <strain evidence="6">G3</strain>
    </source>
</reference>
<feature type="domain" description="Protein kinase" evidence="5">
    <location>
        <begin position="55"/>
        <end position="312"/>
    </location>
</feature>
<evidence type="ECO:0000313" key="6">
    <source>
        <dbReference type="EMBL" id="EAX94511.1"/>
    </source>
</evidence>
<dbReference type="PROSITE" id="PS00108">
    <property type="entry name" value="PROTEIN_KINASE_ST"/>
    <property type="match status" value="1"/>
</dbReference>
<dbReference type="InParanoid" id="A2FKP9"/>
<evidence type="ECO:0000259" key="5">
    <source>
        <dbReference type="PROSITE" id="PS50011"/>
    </source>
</evidence>
<accession>A2FKP9</accession>
<keyword evidence="1" id="KW-0808">Transferase</keyword>
<gene>
    <name evidence="6" type="ORF">TVAG_219170</name>
</gene>
<dbReference type="Proteomes" id="UP000001542">
    <property type="component" value="Unassembled WGS sequence"/>
</dbReference>
<name>A2FKP9_TRIV3</name>
<keyword evidence="7" id="KW-1185">Reference proteome</keyword>
<dbReference type="PANTHER" id="PTHR24348:SF22">
    <property type="entry name" value="NON-SPECIFIC SERINE_THREONINE PROTEIN KINASE"/>
    <property type="match status" value="1"/>
</dbReference>
<proteinExistence type="predicted"/>
<keyword evidence="3 6" id="KW-0418">Kinase</keyword>
<dbReference type="VEuPathDB" id="TrichDB:TVAG_219170"/>
<evidence type="ECO:0000256" key="3">
    <source>
        <dbReference type="ARBA" id="ARBA00022777"/>
    </source>
</evidence>
<dbReference type="RefSeq" id="XP_001307441.1">
    <property type="nucleotide sequence ID" value="XM_001307440.1"/>
</dbReference>